<keyword evidence="2" id="KW-0540">Nuclease</keyword>
<dbReference type="EMBL" id="JBEPMO010000009">
    <property type="protein sequence ID" value="MET3732221.1"/>
    <property type="molecule type" value="Genomic_DNA"/>
</dbReference>
<evidence type="ECO:0000313" key="2">
    <source>
        <dbReference type="EMBL" id="MET3732221.1"/>
    </source>
</evidence>
<dbReference type="CDD" id="cd10449">
    <property type="entry name" value="GIY-YIG_SLX1_like"/>
    <property type="match status" value="1"/>
</dbReference>
<evidence type="ECO:0000313" key="3">
    <source>
        <dbReference type="Proteomes" id="UP001549146"/>
    </source>
</evidence>
<dbReference type="Pfam" id="PF01541">
    <property type="entry name" value="GIY-YIG"/>
    <property type="match status" value="1"/>
</dbReference>
<proteinExistence type="predicted"/>
<dbReference type="GO" id="GO:0004519">
    <property type="term" value="F:endonuclease activity"/>
    <property type="evidence" value="ECO:0007669"/>
    <property type="project" value="UniProtKB-KW"/>
</dbReference>
<sequence>MPFTVYVLFSEQYSKHYTGFTSDLENRLNSHNEFGKDWTARYRPWKLIYTKIFDSKKEALEHEKWLKSGVGRDFIKSIPH</sequence>
<evidence type="ECO:0000259" key="1">
    <source>
        <dbReference type="PROSITE" id="PS50164"/>
    </source>
</evidence>
<dbReference type="RefSeq" id="WP_354509241.1">
    <property type="nucleotide sequence ID" value="NZ_JBEPMO010000009.1"/>
</dbReference>
<reference evidence="2 3" key="1">
    <citation type="submission" date="2024-06" db="EMBL/GenBank/DDBJ databases">
        <title>Genomic Encyclopedia of Type Strains, Phase IV (KMG-IV): sequencing the most valuable type-strain genomes for metagenomic binning, comparative biology and taxonomic classification.</title>
        <authorList>
            <person name="Goeker M."/>
        </authorList>
    </citation>
    <scope>NUCLEOTIDE SEQUENCE [LARGE SCALE GENOMIC DNA]</scope>
    <source>
        <strain evidence="2 3">DSM 29388</strain>
    </source>
</reference>
<name>A0ABV2LUH9_9FLAO</name>
<dbReference type="Gene3D" id="3.40.1440.10">
    <property type="entry name" value="GIY-YIG endonuclease"/>
    <property type="match status" value="1"/>
</dbReference>
<keyword evidence="3" id="KW-1185">Reference proteome</keyword>
<protein>
    <submittedName>
        <fullName evidence="2">Endonuclease</fullName>
    </submittedName>
</protein>
<comment type="caution">
    <text evidence="2">The sequence shown here is derived from an EMBL/GenBank/DDBJ whole genome shotgun (WGS) entry which is preliminary data.</text>
</comment>
<dbReference type="SUPFAM" id="SSF82771">
    <property type="entry name" value="GIY-YIG endonuclease"/>
    <property type="match status" value="1"/>
</dbReference>
<dbReference type="InterPro" id="IPR035901">
    <property type="entry name" value="GIY-YIG_endonuc_sf"/>
</dbReference>
<keyword evidence="2" id="KW-0378">Hydrolase</keyword>
<keyword evidence="2" id="KW-0255">Endonuclease</keyword>
<dbReference type="InterPro" id="IPR000305">
    <property type="entry name" value="GIY-YIG_endonuc"/>
</dbReference>
<organism evidence="2 3">
    <name type="scientific">Moheibacter stercoris</name>
    <dbReference type="NCBI Taxonomy" id="1628251"/>
    <lineage>
        <taxon>Bacteria</taxon>
        <taxon>Pseudomonadati</taxon>
        <taxon>Bacteroidota</taxon>
        <taxon>Flavobacteriia</taxon>
        <taxon>Flavobacteriales</taxon>
        <taxon>Weeksellaceae</taxon>
        <taxon>Moheibacter</taxon>
    </lineage>
</organism>
<gene>
    <name evidence="2" type="ORF">ABID46_001808</name>
</gene>
<dbReference type="PROSITE" id="PS50164">
    <property type="entry name" value="GIY_YIG"/>
    <property type="match status" value="1"/>
</dbReference>
<accession>A0ABV2LUH9</accession>
<feature type="domain" description="GIY-YIG" evidence="1">
    <location>
        <begin position="1"/>
        <end position="76"/>
    </location>
</feature>
<dbReference type="Proteomes" id="UP001549146">
    <property type="component" value="Unassembled WGS sequence"/>
</dbReference>